<accession>A0A3G8M731</accession>
<name>A0A3G8M731_9HYPH</name>
<dbReference type="Pfam" id="PF19372">
    <property type="entry name" value="DUF5947"/>
    <property type="match status" value="1"/>
</dbReference>
<dbReference type="Proteomes" id="UP000273982">
    <property type="component" value="Chromosome"/>
</dbReference>
<dbReference type="RefSeq" id="WP_124738830.1">
    <property type="nucleotide sequence ID" value="NZ_CP034086.1"/>
</dbReference>
<organism evidence="1 2">
    <name type="scientific">Methylocystis rosea</name>
    <dbReference type="NCBI Taxonomy" id="173366"/>
    <lineage>
        <taxon>Bacteria</taxon>
        <taxon>Pseudomonadati</taxon>
        <taxon>Pseudomonadota</taxon>
        <taxon>Alphaproteobacteria</taxon>
        <taxon>Hyphomicrobiales</taxon>
        <taxon>Methylocystaceae</taxon>
        <taxon>Methylocystis</taxon>
    </lineage>
</organism>
<gene>
    <name evidence="1" type="ORF">EHO51_10355</name>
</gene>
<protein>
    <submittedName>
        <fullName evidence="1">Uncharacterized protein</fullName>
    </submittedName>
</protein>
<evidence type="ECO:0000313" key="2">
    <source>
        <dbReference type="Proteomes" id="UP000273982"/>
    </source>
</evidence>
<dbReference type="AlphaFoldDB" id="A0A3G8M731"/>
<evidence type="ECO:0000313" key="1">
    <source>
        <dbReference type="EMBL" id="AZG77105.1"/>
    </source>
</evidence>
<sequence>MERIESGNWASRLRRFVRTTAEEHCEFCSKAIDSRHAHLVERATRKFFCACPQCAFLLGGGERFAALRARADALHDFDLSDDDWQGFRIPIDLAFVFHSTPAQGPVAIYPGPAGAIESPFAADGWSRLVAANPTLADLDPDVEALLVNRMNGARQYYLVSIDRCYALVGLIRRHWRGLSGGAEVWEAVGDYFTNLRDDVETKDSVHG</sequence>
<dbReference type="InterPro" id="IPR045991">
    <property type="entry name" value="DUF5947"/>
</dbReference>
<reference evidence="1 2" key="1">
    <citation type="submission" date="2018-11" db="EMBL/GenBank/DDBJ databases">
        <title>Genome squencing of methanotrophic bacteria isolated from alkaline groundwater in Korea.</title>
        <authorList>
            <person name="Nguyen L.N."/>
        </authorList>
    </citation>
    <scope>NUCLEOTIDE SEQUENCE [LARGE SCALE GENOMIC DNA]</scope>
    <source>
        <strain evidence="1 2">GW6</strain>
    </source>
</reference>
<proteinExistence type="predicted"/>
<dbReference type="KEGG" id="mros:EHO51_10355"/>
<dbReference type="EMBL" id="CP034086">
    <property type="protein sequence ID" value="AZG77105.1"/>
    <property type="molecule type" value="Genomic_DNA"/>
</dbReference>